<keyword evidence="2" id="KW-1185">Reference proteome</keyword>
<gene>
    <name evidence="1" type="ORF">H2198_007910</name>
</gene>
<evidence type="ECO:0000313" key="1">
    <source>
        <dbReference type="EMBL" id="KAJ9652863.1"/>
    </source>
</evidence>
<proteinExistence type="predicted"/>
<organism evidence="1 2">
    <name type="scientific">Neophaeococcomyces mojaviensis</name>
    <dbReference type="NCBI Taxonomy" id="3383035"/>
    <lineage>
        <taxon>Eukaryota</taxon>
        <taxon>Fungi</taxon>
        <taxon>Dikarya</taxon>
        <taxon>Ascomycota</taxon>
        <taxon>Pezizomycotina</taxon>
        <taxon>Eurotiomycetes</taxon>
        <taxon>Chaetothyriomycetidae</taxon>
        <taxon>Chaetothyriales</taxon>
        <taxon>Chaetothyriales incertae sedis</taxon>
        <taxon>Neophaeococcomyces</taxon>
    </lineage>
</organism>
<name>A0ACC2ZYQ9_9EURO</name>
<comment type="caution">
    <text evidence="1">The sequence shown here is derived from an EMBL/GenBank/DDBJ whole genome shotgun (WGS) entry which is preliminary data.</text>
</comment>
<reference evidence="1" key="1">
    <citation type="submission" date="2022-10" db="EMBL/GenBank/DDBJ databases">
        <title>Culturing micro-colonial fungi from biological soil crusts in the Mojave desert and describing Neophaeococcomyces mojavensis, and introducing the new genera and species Taxawa tesnikishii.</title>
        <authorList>
            <person name="Kurbessoian T."/>
            <person name="Stajich J.E."/>
        </authorList>
    </citation>
    <scope>NUCLEOTIDE SEQUENCE</scope>
    <source>
        <strain evidence="1">JES_112</strain>
    </source>
</reference>
<sequence>MSTSFAEWVSSSSTGIFWISGKHGPGKSVLMKYISEDLVIKARLPPNGTSGWIVVTFFFDVRQSTLIGNSTEGMLRSILHQVLVSLQDDPAIADILANTKPRITADNLSHNQLKELITRIVPAASSKILVLVDGLDEFRGNRRLLMELLLWLGQLENSKLCLASRLEPMITVMLHGATSIQMSDHNGKGIEQNLNFAIDRFQPLLESLNIGTIRKAVLEKANGVFLWVHIVTEEILQAVVSGATHTEILEVLTGLPDELDDLYQTILSFMSLDRKIEAAIIYQLVVTAVFEVTLDVLQSAIYVLVRQFDLGKLVPDIQDISLFTRRFHATTGGFLELVPPADSLPEEPSNLRFEKFTIRLLHETVGAFTLRSQWTDELLRSKFDQLLQDDFWQILWFKILNLGHPRVEAGEYKFLNTFYDESLHTKSMHINTPDERNPLAVYEMLVNHSFTDTVIRYAHSNEQHKHRRLLPILNHGLKHFPILLAGAHQIGDPGLPPILKNAHESLKLLLTRFQHALPSQGSRAAILPPRQILTWSSCDLFLAICHSNLRFVLEQSHRLGALEDSERSNLLVSLLLLAKKKTEMHLSQFEHLPIVLTQLLDIIDLIMSYSHNFTTFHVAVFFILGYGNQTNFIKKLNEWLLQRPNRDLALGTLEDWTNLDLQAVSLYSPFSNWIWRPPLSIWACEWRSDFPCLSNDPAPQLSILLSLRLNHENSTNNFKTHALHHLVNHVTHAGSDMCDGVTKVVFKKLYLLEQHGASFDSVQNSETCLQILRRRRHEFKDDWAWNLRVYEYNFWLMLEHKQEYDHLPLQLGMDRCKRWDDVFCGNVEHLCCECGKGICGRYEDPVGAAVV</sequence>
<evidence type="ECO:0000313" key="2">
    <source>
        <dbReference type="Proteomes" id="UP001172386"/>
    </source>
</evidence>
<dbReference type="EMBL" id="JAPDRQ010000179">
    <property type="protein sequence ID" value="KAJ9652863.1"/>
    <property type="molecule type" value="Genomic_DNA"/>
</dbReference>
<protein>
    <submittedName>
        <fullName evidence="1">Uncharacterized protein</fullName>
    </submittedName>
</protein>
<dbReference type="Proteomes" id="UP001172386">
    <property type="component" value="Unassembled WGS sequence"/>
</dbReference>
<accession>A0ACC2ZYQ9</accession>